<comment type="caution">
    <text evidence="1">The sequence shown here is derived from an EMBL/GenBank/DDBJ whole genome shotgun (WGS) entry which is preliminary data.</text>
</comment>
<dbReference type="RefSeq" id="WP_188942732.1">
    <property type="nucleotide sequence ID" value="NZ_BMPN01000002.1"/>
</dbReference>
<gene>
    <name evidence="1" type="ORF">GCM10007111_17010</name>
</gene>
<dbReference type="EMBL" id="BMPN01000002">
    <property type="protein sequence ID" value="GGJ55298.1"/>
    <property type="molecule type" value="Genomic_DNA"/>
</dbReference>
<accession>A0ABQ2DEU1</accession>
<organism evidence="1 2">
    <name type="scientific">Virgibacillus kapii</name>
    <dbReference type="NCBI Taxonomy" id="1638645"/>
    <lineage>
        <taxon>Bacteria</taxon>
        <taxon>Bacillati</taxon>
        <taxon>Bacillota</taxon>
        <taxon>Bacilli</taxon>
        <taxon>Bacillales</taxon>
        <taxon>Bacillaceae</taxon>
        <taxon>Virgibacillus</taxon>
    </lineage>
</organism>
<protein>
    <submittedName>
        <fullName evidence="1">Uncharacterized protein</fullName>
    </submittedName>
</protein>
<evidence type="ECO:0000313" key="1">
    <source>
        <dbReference type="EMBL" id="GGJ55298.1"/>
    </source>
</evidence>
<keyword evidence="2" id="KW-1185">Reference proteome</keyword>
<sequence length="127" mass="15428">MRKEEKDKIIIALLFGTNQELEMQRNHFSKYHDLVPYGNYIHYYFENPSDKELERLFKKNDVLEYQIFSVGVFNDLIDLHKTVRIAHQNGKKILFGYENITSNKTEDFQKVLFNLMLYYNPERKIWL</sequence>
<evidence type="ECO:0000313" key="2">
    <source>
        <dbReference type="Proteomes" id="UP000634435"/>
    </source>
</evidence>
<dbReference type="Proteomes" id="UP000634435">
    <property type="component" value="Unassembled WGS sequence"/>
</dbReference>
<name>A0ABQ2DEU1_9BACI</name>
<proteinExistence type="predicted"/>
<reference evidence="2" key="1">
    <citation type="journal article" date="2019" name="Int. J. Syst. Evol. Microbiol.">
        <title>The Global Catalogue of Microorganisms (GCM) 10K type strain sequencing project: providing services to taxonomists for standard genome sequencing and annotation.</title>
        <authorList>
            <consortium name="The Broad Institute Genomics Platform"/>
            <consortium name="The Broad Institute Genome Sequencing Center for Infectious Disease"/>
            <person name="Wu L."/>
            <person name="Ma J."/>
        </authorList>
    </citation>
    <scope>NUCLEOTIDE SEQUENCE [LARGE SCALE GENOMIC DNA]</scope>
    <source>
        <strain evidence="2">JCM 30071</strain>
    </source>
</reference>